<feature type="transmembrane region" description="Helical" evidence="5">
    <location>
        <begin position="224"/>
        <end position="242"/>
    </location>
</feature>
<feature type="transmembrane region" description="Helical" evidence="5">
    <location>
        <begin position="60"/>
        <end position="80"/>
    </location>
</feature>
<dbReference type="EMBL" id="LNXW01000013">
    <property type="protein sequence ID" value="KTC80038.1"/>
    <property type="molecule type" value="Genomic_DNA"/>
</dbReference>
<dbReference type="EMBL" id="LR134173">
    <property type="protein sequence ID" value="VEB38507.1"/>
    <property type="molecule type" value="Genomic_DNA"/>
</dbReference>
<reference evidence="8 10" key="2">
    <citation type="submission" date="2018-12" db="EMBL/GenBank/DDBJ databases">
        <authorList>
            <consortium name="Pathogen Informatics"/>
        </authorList>
    </citation>
    <scope>NUCLEOTIDE SEQUENCE [LARGE SCALE GENOMIC DNA]</scope>
    <source>
        <strain evidence="8 10">NCTC11976</strain>
    </source>
</reference>
<dbReference type="InterPro" id="IPR007016">
    <property type="entry name" value="O-antigen_ligase-rel_domated"/>
</dbReference>
<proteinExistence type="predicted"/>
<dbReference type="Proteomes" id="UP000277577">
    <property type="component" value="Chromosome"/>
</dbReference>
<evidence type="ECO:0000256" key="5">
    <source>
        <dbReference type="SAM" id="Phobius"/>
    </source>
</evidence>
<feature type="transmembrane region" description="Helical" evidence="5">
    <location>
        <begin position="152"/>
        <end position="171"/>
    </location>
</feature>
<comment type="subcellular location">
    <subcellularLocation>
        <location evidence="1">Membrane</location>
        <topology evidence="1">Multi-pass membrane protein</topology>
    </subcellularLocation>
</comment>
<protein>
    <submittedName>
        <fullName evidence="7">O-antigen biosynthesis protein</fullName>
    </submittedName>
</protein>
<feature type="transmembrane region" description="Helical" evidence="5">
    <location>
        <begin position="354"/>
        <end position="382"/>
    </location>
</feature>
<dbReference type="PATRIC" id="fig|28084.5.peg.2232"/>
<reference evidence="7 9" key="1">
    <citation type="submission" date="2015-11" db="EMBL/GenBank/DDBJ databases">
        <title>Genomic analysis of 38 Legionella species identifies large and diverse effector repertoires.</title>
        <authorList>
            <person name="Burstein D."/>
            <person name="Amaro F."/>
            <person name="Zusman T."/>
            <person name="Lifshitz Z."/>
            <person name="Cohen O."/>
            <person name="Gilbert J.A."/>
            <person name="Pupko T."/>
            <person name="Shuman H.A."/>
            <person name="Segal G."/>
        </authorList>
    </citation>
    <scope>NUCLEOTIDE SEQUENCE [LARGE SCALE GENOMIC DNA]</scope>
    <source>
        <strain evidence="7 9">ORW</strain>
    </source>
</reference>
<dbReference type="Pfam" id="PF04932">
    <property type="entry name" value="Wzy_C"/>
    <property type="match status" value="1"/>
</dbReference>
<feature type="domain" description="O-antigen ligase-related" evidence="6">
    <location>
        <begin position="194"/>
        <end position="335"/>
    </location>
</feature>
<feature type="transmembrane region" description="Helical" evidence="5">
    <location>
        <begin position="319"/>
        <end position="342"/>
    </location>
</feature>
<organism evidence="7 9">
    <name type="scientific">Legionella cherrii</name>
    <dbReference type="NCBI Taxonomy" id="28084"/>
    <lineage>
        <taxon>Bacteria</taxon>
        <taxon>Pseudomonadati</taxon>
        <taxon>Pseudomonadota</taxon>
        <taxon>Gammaproteobacteria</taxon>
        <taxon>Legionellales</taxon>
        <taxon>Legionellaceae</taxon>
        <taxon>Legionella</taxon>
    </lineage>
</organism>
<sequence length="421" mass="47585">MIRSFLEGKVNLIAPTFLVLLVFFIPISTSIKSILLILSLLALLLTPYYRQFLPYAFNTLWARSGLVLFLFVLIACSWSQAPFSLQYNVIDKYSKLLFLPILAVGFVKPKTRLWVLNSYILVMLLTSILSFLKEKQLLAINTEDPGYIFYNHIVTGFMIALGVYFALILLLQNNKSGWMRFFYLLMALVGSYQILFINTGRTGYVTYGILMSLVILQKFTPKKALIGMVVFVGAMSLAYVLSPVMHERTLSMINEIKLLQNNQADTSLGFRIQFHQYAQSLFEKHPILGVGTGGFQYNFVKDQPIPSWGHKLNEPHSQYWLTLSELGLAGIVLFLFFIGALFTTMVQLNEMKPFLLGLLVSFCILSFSDTVFCYSTIGYLLILFSALSFGELIEKNEEGAVHTMSPLEIPPCTRDDVGSLS</sequence>
<evidence type="ECO:0000256" key="4">
    <source>
        <dbReference type="ARBA" id="ARBA00023136"/>
    </source>
</evidence>
<dbReference type="GO" id="GO:0016020">
    <property type="term" value="C:membrane"/>
    <property type="evidence" value="ECO:0007669"/>
    <property type="project" value="UniProtKB-SubCell"/>
</dbReference>
<dbReference type="PANTHER" id="PTHR37422">
    <property type="entry name" value="TEICHURONIC ACID BIOSYNTHESIS PROTEIN TUAE"/>
    <property type="match status" value="1"/>
</dbReference>
<dbReference type="Proteomes" id="UP000054921">
    <property type="component" value="Unassembled WGS sequence"/>
</dbReference>
<evidence type="ECO:0000256" key="1">
    <source>
        <dbReference type="ARBA" id="ARBA00004141"/>
    </source>
</evidence>
<evidence type="ECO:0000313" key="10">
    <source>
        <dbReference type="Proteomes" id="UP000277577"/>
    </source>
</evidence>
<keyword evidence="4 5" id="KW-0472">Membrane</keyword>
<name>A0A0W0S9G4_9GAMM</name>
<gene>
    <name evidence="7" type="ORF">Lche_2058</name>
    <name evidence="8" type="ORF">NCTC11976_02768</name>
</gene>
<dbReference type="InterPro" id="IPR051533">
    <property type="entry name" value="WaaL-like"/>
</dbReference>
<dbReference type="STRING" id="28084.Lche_2058"/>
<keyword evidence="2 5" id="KW-0812">Transmembrane</keyword>
<dbReference type="AlphaFoldDB" id="A0A0W0S9G4"/>
<feature type="transmembrane region" description="Helical" evidence="5">
    <location>
        <begin position="34"/>
        <end position="53"/>
    </location>
</feature>
<feature type="transmembrane region" description="Helical" evidence="5">
    <location>
        <begin position="178"/>
        <end position="195"/>
    </location>
</feature>
<evidence type="ECO:0000256" key="2">
    <source>
        <dbReference type="ARBA" id="ARBA00022692"/>
    </source>
</evidence>
<evidence type="ECO:0000256" key="3">
    <source>
        <dbReference type="ARBA" id="ARBA00022989"/>
    </source>
</evidence>
<accession>A0A0W0S9G4</accession>
<dbReference type="OrthoDB" id="9795248at2"/>
<dbReference type="PANTHER" id="PTHR37422:SF13">
    <property type="entry name" value="LIPOPOLYSACCHARIDE BIOSYNTHESIS PROTEIN PA4999-RELATED"/>
    <property type="match status" value="1"/>
</dbReference>
<keyword evidence="3 5" id="KW-1133">Transmembrane helix</keyword>
<keyword evidence="10" id="KW-1185">Reference proteome</keyword>
<feature type="transmembrane region" description="Helical" evidence="5">
    <location>
        <begin position="114"/>
        <end position="132"/>
    </location>
</feature>
<evidence type="ECO:0000259" key="6">
    <source>
        <dbReference type="Pfam" id="PF04932"/>
    </source>
</evidence>
<dbReference type="RefSeq" id="WP_065235799.1">
    <property type="nucleotide sequence ID" value="NZ_CAAAIT010000001.1"/>
</dbReference>
<evidence type="ECO:0000313" key="7">
    <source>
        <dbReference type="EMBL" id="KTC80038.1"/>
    </source>
</evidence>
<evidence type="ECO:0000313" key="8">
    <source>
        <dbReference type="EMBL" id="VEB38507.1"/>
    </source>
</evidence>
<evidence type="ECO:0000313" key="9">
    <source>
        <dbReference type="Proteomes" id="UP000054921"/>
    </source>
</evidence>